<dbReference type="AlphaFoldDB" id="A0A511J811"/>
<protein>
    <submittedName>
        <fullName evidence="1">Uncharacterized protein</fullName>
    </submittedName>
</protein>
<keyword evidence="2" id="KW-1185">Reference proteome</keyword>
<dbReference type="Proteomes" id="UP000321720">
    <property type="component" value="Unassembled WGS sequence"/>
</dbReference>
<sequence>MAISTRESLPGTVGPPEALAANVHSIPWLAVLMVDWQSLRDIYGSAGEIPGLLEAAASSTQWEAPVWEDLWQRLYHQGSVAPASYAALPRLAQIASERPDVAIDPSLFLFASIISSIDGPPEIATVRELYATEIADLVPVADHKLDLVSDRADVVYALQTVAALENLSPWQRWLEGPPNEEVELECPSCGDHVYLELVGGELVATIDPDDTTHGRPVQAERPGNLPAPEARLFDLCVSHGHADVAGWLLRLFGRVTCPHCEAEFHTASACA</sequence>
<reference evidence="1 2" key="1">
    <citation type="submission" date="2019-07" db="EMBL/GenBank/DDBJ databases">
        <title>Whole genome shotgun sequence of Cellulomonas composti NBRC 100758.</title>
        <authorList>
            <person name="Hosoyama A."/>
            <person name="Uohara A."/>
            <person name="Ohji S."/>
            <person name="Ichikawa N."/>
        </authorList>
    </citation>
    <scope>NUCLEOTIDE SEQUENCE [LARGE SCALE GENOMIC DNA]</scope>
    <source>
        <strain evidence="1 2">NBRC 100758</strain>
    </source>
</reference>
<name>A0A511J811_9CELL</name>
<evidence type="ECO:0000313" key="2">
    <source>
        <dbReference type="Proteomes" id="UP000321720"/>
    </source>
</evidence>
<gene>
    <name evidence="1" type="ORF">CCO02nite_07980</name>
</gene>
<dbReference type="EMBL" id="BJWG01000002">
    <property type="protein sequence ID" value="GEL94140.1"/>
    <property type="molecule type" value="Genomic_DNA"/>
</dbReference>
<evidence type="ECO:0000313" key="1">
    <source>
        <dbReference type="EMBL" id="GEL94140.1"/>
    </source>
</evidence>
<comment type="caution">
    <text evidence="1">The sequence shown here is derived from an EMBL/GenBank/DDBJ whole genome shotgun (WGS) entry which is preliminary data.</text>
</comment>
<accession>A0A511J811</accession>
<organism evidence="1 2">
    <name type="scientific">Cellulomonas composti</name>
    <dbReference type="NCBI Taxonomy" id="266130"/>
    <lineage>
        <taxon>Bacteria</taxon>
        <taxon>Bacillati</taxon>
        <taxon>Actinomycetota</taxon>
        <taxon>Actinomycetes</taxon>
        <taxon>Micrococcales</taxon>
        <taxon>Cellulomonadaceae</taxon>
        <taxon>Cellulomonas</taxon>
    </lineage>
</organism>
<proteinExistence type="predicted"/>